<dbReference type="Proteomes" id="UP000268321">
    <property type="component" value="Unassembled WGS sequence"/>
</dbReference>
<dbReference type="InterPro" id="IPR018822">
    <property type="entry name" value="UPF0646"/>
</dbReference>
<accession>A0A4P9ZC66</accession>
<feature type="compositionally biased region" description="Acidic residues" evidence="1">
    <location>
        <begin position="166"/>
        <end position="209"/>
    </location>
</feature>
<feature type="region of interest" description="Disordered" evidence="1">
    <location>
        <begin position="112"/>
        <end position="232"/>
    </location>
</feature>
<sequence>MDFDFKPDLSASTGAYSEADQIASSSAQRGETYDEMQEVDYVEEEEIGANEGELLELESVGGSAGEDVASSEATEMSEEGLEYAANEESEVNAAEVTTYENFHFLEAEVEEIVSSEEESELEEKREASVIDVDSEEEIENPDEDINSADDIDSLGDIDNPDVVIDYSDEEIENPDEEIDNSDVDIENPDEDIDNPAEDIDNPDGIENPEADMGSSDIEEIEESASDVEEIGPVEDAVPEIAEPLPDRAENYELVNSENEQEAEYPHQLADAKEVDLEQECSEPEKETIPSQLSEEERDHLLSSKKEEFLDSEDEGAELPLTLRAPRPHDSEHINGTGHETAPNAHPAGHTDLQFPIYIVVRDDTYLLAPFHAEDSPTDDNMISLFSWDEVADCTLHGFFQILRQNGDLIEAYSFNPEDGLQLLFSELGICLAEDTKHAKHIKLATFFQFFQTLRANTKSAEILPKGLLIHISMRQMFMTHSV</sequence>
<feature type="compositionally biased region" description="Acidic residues" evidence="1">
    <location>
        <begin position="112"/>
        <end position="121"/>
    </location>
</feature>
<evidence type="ECO:0000313" key="2">
    <source>
        <dbReference type="EMBL" id="RKP30403.1"/>
    </source>
</evidence>
<proteinExistence type="predicted"/>
<evidence type="ECO:0000313" key="3">
    <source>
        <dbReference type="Proteomes" id="UP000268321"/>
    </source>
</evidence>
<keyword evidence="3" id="KW-1185">Reference proteome</keyword>
<gene>
    <name evidence="2" type="ORF">METBISCDRAFT_23315</name>
</gene>
<reference evidence="3" key="1">
    <citation type="journal article" date="2018" name="Nat. Microbiol.">
        <title>Leveraging single-cell genomics to expand the fungal tree of life.</title>
        <authorList>
            <person name="Ahrendt S.R."/>
            <person name="Quandt C.A."/>
            <person name="Ciobanu D."/>
            <person name="Clum A."/>
            <person name="Salamov A."/>
            <person name="Andreopoulos B."/>
            <person name="Cheng J.F."/>
            <person name="Woyke T."/>
            <person name="Pelin A."/>
            <person name="Henrissat B."/>
            <person name="Reynolds N.K."/>
            <person name="Benny G.L."/>
            <person name="Smith M.E."/>
            <person name="James T.Y."/>
            <person name="Grigoriev I.V."/>
        </authorList>
    </citation>
    <scope>NUCLEOTIDE SEQUENCE [LARGE SCALE GENOMIC DNA]</scope>
    <source>
        <strain evidence="3">Baker2002</strain>
    </source>
</reference>
<feature type="compositionally biased region" description="Acidic residues" evidence="1">
    <location>
        <begin position="132"/>
        <end position="159"/>
    </location>
</feature>
<feature type="region of interest" description="Disordered" evidence="1">
    <location>
        <begin position="273"/>
        <end position="300"/>
    </location>
</feature>
<name>A0A4P9ZC66_9ASCO</name>
<dbReference type="EMBL" id="ML004459">
    <property type="protein sequence ID" value="RKP30403.1"/>
    <property type="molecule type" value="Genomic_DNA"/>
</dbReference>
<dbReference type="OrthoDB" id="2507795at2759"/>
<feature type="compositionally biased region" description="Acidic residues" evidence="1">
    <location>
        <begin position="216"/>
        <end position="232"/>
    </location>
</feature>
<organism evidence="2 3">
    <name type="scientific">Metschnikowia bicuspidata</name>
    <dbReference type="NCBI Taxonomy" id="27322"/>
    <lineage>
        <taxon>Eukaryota</taxon>
        <taxon>Fungi</taxon>
        <taxon>Dikarya</taxon>
        <taxon>Ascomycota</taxon>
        <taxon>Saccharomycotina</taxon>
        <taxon>Pichiomycetes</taxon>
        <taxon>Metschnikowiaceae</taxon>
        <taxon>Metschnikowia</taxon>
    </lineage>
</organism>
<feature type="region of interest" description="Disordered" evidence="1">
    <location>
        <begin position="1"/>
        <end position="35"/>
    </location>
</feature>
<dbReference type="Pfam" id="PF10336">
    <property type="entry name" value="DUF2420"/>
    <property type="match status" value="1"/>
</dbReference>
<protein>
    <submittedName>
        <fullName evidence="2">Uncharacterized protein</fullName>
    </submittedName>
</protein>
<dbReference type="AlphaFoldDB" id="A0A4P9ZC66"/>
<feature type="region of interest" description="Disordered" evidence="1">
    <location>
        <begin position="58"/>
        <end position="79"/>
    </location>
</feature>
<evidence type="ECO:0000256" key="1">
    <source>
        <dbReference type="SAM" id="MobiDB-lite"/>
    </source>
</evidence>
<feature type="region of interest" description="Disordered" evidence="1">
    <location>
        <begin position="324"/>
        <end position="347"/>
    </location>
</feature>